<reference evidence="3 4" key="1">
    <citation type="journal article" date="2011" name="PLoS Genet.">
        <title>Genome sequencing and comparative transcriptomics of the model entomopathogenic fungi Metarhizium anisopliae and M. acridum.</title>
        <authorList>
            <person name="Gao Q."/>
            <person name="Jin K."/>
            <person name="Ying S.H."/>
            <person name="Zhang Y."/>
            <person name="Xiao G."/>
            <person name="Shang Y."/>
            <person name="Duan Z."/>
            <person name="Hu X."/>
            <person name="Xie X.Q."/>
            <person name="Zhou G."/>
            <person name="Peng G."/>
            <person name="Luo Z."/>
            <person name="Huang W."/>
            <person name="Wang B."/>
            <person name="Fang W."/>
            <person name="Wang S."/>
            <person name="Zhong Y."/>
            <person name="Ma L.J."/>
            <person name="St Leger R.J."/>
            <person name="Zhao G.P."/>
            <person name="Pei Y."/>
            <person name="Feng M.G."/>
            <person name="Xia Y."/>
            <person name="Wang C."/>
        </authorList>
    </citation>
    <scope>NUCLEOTIDE SEQUENCE [LARGE SCALE GENOMIC DNA]</scope>
    <source>
        <strain evidence="3 4">CQMa 102</strain>
    </source>
</reference>
<keyword evidence="2" id="KW-0472">Membrane</keyword>
<dbReference type="AlphaFoldDB" id="E9EF56"/>
<dbReference type="InParanoid" id="E9EF56"/>
<keyword evidence="4" id="KW-1185">Reference proteome</keyword>
<feature type="transmembrane region" description="Helical" evidence="2">
    <location>
        <begin position="196"/>
        <end position="219"/>
    </location>
</feature>
<accession>E9EF56</accession>
<evidence type="ECO:0000313" key="3">
    <source>
        <dbReference type="EMBL" id="EFY85439.1"/>
    </source>
</evidence>
<keyword evidence="2" id="KW-1133">Transmembrane helix</keyword>
<sequence>MPCFGDVQFARSPRFLVLIITHSISVSTFTRLLNCPDPGSWTKSSPLNVEWRDNATCPAEINNYLPPSCLPNSTGGSRFTSNQLEFKCLCESTAFILSTAKGIYRYCGGRNSLHDMASYWELKCNDFPTSIALNKPEIKRIGSGGQTDIPCVDPPGDCNKDKITITVQDSTPTSSVDSRNSTNIKHDGGATSLEPWQIGLVVSVAGVVSSGVMILLYCFNAGFRERVHGWGSMFR</sequence>
<organism evidence="4">
    <name type="scientific">Metarhizium acridum (strain CQMa 102)</name>
    <dbReference type="NCBI Taxonomy" id="655827"/>
    <lineage>
        <taxon>Eukaryota</taxon>
        <taxon>Fungi</taxon>
        <taxon>Dikarya</taxon>
        <taxon>Ascomycota</taxon>
        <taxon>Pezizomycotina</taxon>
        <taxon>Sordariomycetes</taxon>
        <taxon>Hypocreomycetidae</taxon>
        <taxon>Hypocreales</taxon>
        <taxon>Clavicipitaceae</taxon>
        <taxon>Metarhizium</taxon>
    </lineage>
</organism>
<feature type="compositionally biased region" description="Polar residues" evidence="1">
    <location>
        <begin position="169"/>
        <end position="183"/>
    </location>
</feature>
<proteinExistence type="predicted"/>
<evidence type="ECO:0000313" key="4">
    <source>
        <dbReference type="Proteomes" id="UP000002499"/>
    </source>
</evidence>
<dbReference type="Proteomes" id="UP000002499">
    <property type="component" value="Unassembled WGS sequence"/>
</dbReference>
<name>E9EF56_METAQ</name>
<protein>
    <submittedName>
        <fullName evidence="3">Uncharacterized protein</fullName>
    </submittedName>
</protein>
<gene>
    <name evidence="3" type="ORF">MAC_08504</name>
</gene>
<evidence type="ECO:0000256" key="1">
    <source>
        <dbReference type="SAM" id="MobiDB-lite"/>
    </source>
</evidence>
<dbReference type="HOGENOM" id="CLU_1180473_0_0_1"/>
<feature type="region of interest" description="Disordered" evidence="1">
    <location>
        <begin position="169"/>
        <end position="188"/>
    </location>
</feature>
<keyword evidence="2" id="KW-0812">Transmembrane</keyword>
<dbReference type="EMBL" id="GL698577">
    <property type="protein sequence ID" value="EFY85439.1"/>
    <property type="molecule type" value="Genomic_DNA"/>
</dbReference>
<evidence type="ECO:0000256" key="2">
    <source>
        <dbReference type="SAM" id="Phobius"/>
    </source>
</evidence>